<protein>
    <recommendedName>
        <fullName evidence="2">Acetamidase</fullName>
    </recommendedName>
</protein>
<dbReference type="InterPro" id="IPR004304">
    <property type="entry name" value="FmdA_AmdA"/>
</dbReference>
<evidence type="ECO:0000313" key="1">
    <source>
        <dbReference type="EMBL" id="ADP36941.1"/>
    </source>
</evidence>
<dbReference type="EMBL" id="HM355447">
    <property type="protein sequence ID" value="ADP36941.1"/>
    <property type="molecule type" value="mRNA"/>
</dbReference>
<dbReference type="PANTHER" id="PTHR31891">
    <property type="entry name" value="FORMAMIDASE C869.04-RELATED"/>
    <property type="match status" value="1"/>
</dbReference>
<dbReference type="GO" id="GO:0016811">
    <property type="term" value="F:hydrolase activity, acting on carbon-nitrogen (but not peptide) bonds, in linear amides"/>
    <property type="evidence" value="ECO:0007669"/>
    <property type="project" value="InterPro"/>
</dbReference>
<proteinExistence type="evidence at transcript level"/>
<name>F4ZBT1_9CHLO</name>
<dbReference type="AlphaFoldDB" id="F4ZBT1"/>
<organism evidence="1">
    <name type="scientific">Asterochloris sp. DA2</name>
    <dbReference type="NCBI Taxonomy" id="909298"/>
    <lineage>
        <taxon>Eukaryota</taxon>
        <taxon>Viridiplantae</taxon>
        <taxon>Chlorophyta</taxon>
        <taxon>core chlorophytes</taxon>
        <taxon>Trebouxiophyceae</taxon>
        <taxon>Trebouxiales</taxon>
        <taxon>Trebouxiaceae</taxon>
        <taxon>Asterochloris</taxon>
    </lineage>
</organism>
<dbReference type="SUPFAM" id="SSF141130">
    <property type="entry name" value="Acetamidase/Formamidase-like"/>
    <property type="match status" value="1"/>
</dbReference>
<evidence type="ECO:0008006" key="2">
    <source>
        <dbReference type="Google" id="ProtNLM"/>
    </source>
</evidence>
<accession>F4ZBT1</accession>
<dbReference type="PANTHER" id="PTHR31891:SF1">
    <property type="entry name" value="FORMAMIDASE C869.04-RELATED"/>
    <property type="match status" value="1"/>
</dbReference>
<feature type="non-terminal residue" evidence="1">
    <location>
        <position position="156"/>
    </location>
</feature>
<dbReference type="Pfam" id="PF03069">
    <property type="entry name" value="FmdA_AmdA"/>
    <property type="match status" value="1"/>
</dbReference>
<reference evidence="1" key="1">
    <citation type="journal article" date="2011" name="Mycologia">
        <title>Fungal and algal gene expression in early developmental stages of lichen-symbiosis.</title>
        <authorList>
            <person name="Joneson S."/>
            <person name="Armaleo D."/>
            <person name="Lutzoni F."/>
        </authorList>
    </citation>
    <scope>NUCLEOTIDE SEQUENCE</scope>
    <source>
        <strain evidence="1">DA2</strain>
    </source>
</reference>
<dbReference type="Gene3D" id="2.60.120.580">
    <property type="entry name" value="Acetamidase/Formamidase-like domains"/>
    <property type="match status" value="1"/>
</dbReference>
<sequence>RGNEGDMGVAWRGRSGHGDGVHVLTGPVWVCGAEPGDVLQVDILDLKPRINPSTGKAYGSNAAASWGYQFVAGFLDGIKREVITIYELMLQPGGDAYVAVPDYQFRYGQWPGSPNQGYRGPVTNCTITTGSMQNIANGLVETFDNTAETFRKNLTV</sequence>
<feature type="non-terminal residue" evidence="1">
    <location>
        <position position="1"/>
    </location>
</feature>